<keyword evidence="1" id="KW-0808">Transferase</keyword>
<dbReference type="Proteomes" id="UP000535890">
    <property type="component" value="Unassembled WGS sequence"/>
</dbReference>
<protein>
    <submittedName>
        <fullName evidence="1">Streptomycin 6-kinase</fullName>
        <ecNumber evidence="1">2.7.1.72</ecNumber>
    </submittedName>
</protein>
<dbReference type="EMBL" id="JACCBN010000001">
    <property type="protein sequence ID" value="NYD39378.1"/>
    <property type="molecule type" value="Genomic_DNA"/>
</dbReference>
<sequence length="286" mass="30916">MIEVPDEARRRMVVRHGPDVEGWLDEVPALVDRLARRWDLTPDGRVLSGNSALVVPTDRGVLKVTPAVMIAEQEAAALRHWAPCRHVVDLLDRDDGALLLARVRPGTALPAGTRVGDVLPAVRDLFAVDGELPDLPPLGDRIAFWLGRVREQVAEDAVVRARIPLELLDRAAEDAAALGEQRGHHGVVHGDLHPANLLVGSDGPVVIDPRPHLGDRTFDLVDLVLLDPEALDATVDRLGRDVDRLDADRLLAWCHALAPANAVAALRGAPDSAHTAALVRLAQRPD</sequence>
<dbReference type="RefSeq" id="WP_179796701.1">
    <property type="nucleotide sequence ID" value="NZ_BAABHP010000001.1"/>
</dbReference>
<keyword evidence="2" id="KW-1185">Reference proteome</keyword>
<dbReference type="GO" id="GO:0019748">
    <property type="term" value="P:secondary metabolic process"/>
    <property type="evidence" value="ECO:0007669"/>
    <property type="project" value="InterPro"/>
</dbReference>
<dbReference type="EC" id="2.7.1.72" evidence="1"/>
<organism evidence="1 2">
    <name type="scientific">Actinomycetospora corticicola</name>
    <dbReference type="NCBI Taxonomy" id="663602"/>
    <lineage>
        <taxon>Bacteria</taxon>
        <taxon>Bacillati</taxon>
        <taxon>Actinomycetota</taxon>
        <taxon>Actinomycetes</taxon>
        <taxon>Pseudonocardiales</taxon>
        <taxon>Pseudonocardiaceae</taxon>
        <taxon>Actinomycetospora</taxon>
    </lineage>
</organism>
<reference evidence="1 2" key="1">
    <citation type="submission" date="2020-07" db="EMBL/GenBank/DDBJ databases">
        <title>Sequencing the genomes of 1000 actinobacteria strains.</title>
        <authorList>
            <person name="Klenk H.-P."/>
        </authorList>
    </citation>
    <scope>NUCLEOTIDE SEQUENCE [LARGE SCALE GENOMIC DNA]</scope>
    <source>
        <strain evidence="1 2">DSM 45772</strain>
    </source>
</reference>
<dbReference type="InterPro" id="IPR011009">
    <property type="entry name" value="Kinase-like_dom_sf"/>
</dbReference>
<dbReference type="Pfam" id="PF04655">
    <property type="entry name" value="APH_6_hur"/>
    <property type="match status" value="1"/>
</dbReference>
<dbReference type="SUPFAM" id="SSF56112">
    <property type="entry name" value="Protein kinase-like (PK-like)"/>
    <property type="match status" value="1"/>
</dbReference>
<accession>A0A7Y9E1D8</accession>
<dbReference type="GO" id="GO:0050300">
    <property type="term" value="F:aminoglycoside 6-kinase activity"/>
    <property type="evidence" value="ECO:0007669"/>
    <property type="project" value="UniProtKB-EC"/>
</dbReference>
<dbReference type="AlphaFoldDB" id="A0A7Y9E1D8"/>
<gene>
    <name evidence="1" type="ORF">BJ983_005480</name>
</gene>
<dbReference type="InterPro" id="IPR006748">
    <property type="entry name" value="NH2Glyco/OHUrea_AB-resist_kin"/>
</dbReference>
<name>A0A7Y9E1D8_9PSEU</name>
<dbReference type="Gene3D" id="1.10.510.10">
    <property type="entry name" value="Transferase(Phosphotransferase) domain 1"/>
    <property type="match status" value="1"/>
</dbReference>
<keyword evidence="1" id="KW-0418">Kinase</keyword>
<comment type="caution">
    <text evidence="1">The sequence shown here is derived from an EMBL/GenBank/DDBJ whole genome shotgun (WGS) entry which is preliminary data.</text>
</comment>
<evidence type="ECO:0000313" key="2">
    <source>
        <dbReference type="Proteomes" id="UP000535890"/>
    </source>
</evidence>
<evidence type="ECO:0000313" key="1">
    <source>
        <dbReference type="EMBL" id="NYD39378.1"/>
    </source>
</evidence>
<proteinExistence type="predicted"/>